<dbReference type="GO" id="GO:0019867">
    <property type="term" value="C:outer membrane"/>
    <property type="evidence" value="ECO:0007669"/>
    <property type="project" value="InterPro"/>
</dbReference>
<dbReference type="InterPro" id="IPR007485">
    <property type="entry name" value="LPS_assembly_LptE"/>
</dbReference>
<dbReference type="GO" id="GO:0043165">
    <property type="term" value="P:Gram-negative-bacterium-type cell outer membrane assembly"/>
    <property type="evidence" value="ECO:0007669"/>
    <property type="project" value="InterPro"/>
</dbReference>
<reference evidence="1 2" key="1">
    <citation type="submission" date="2008-05" db="EMBL/GenBank/DDBJ databases">
        <title>Complete sequence of Chlorobium limicola DSM 245.</title>
        <authorList>
            <consortium name="US DOE Joint Genome Institute"/>
            <person name="Lucas S."/>
            <person name="Copeland A."/>
            <person name="Lapidus A."/>
            <person name="Glavina del Rio T."/>
            <person name="Dalin E."/>
            <person name="Tice H."/>
            <person name="Bruce D."/>
            <person name="Goodwin L."/>
            <person name="Pitluck S."/>
            <person name="Schmutz J."/>
            <person name="Larimer F."/>
            <person name="Land M."/>
            <person name="Hauser L."/>
            <person name="Kyrpides N."/>
            <person name="Ovchinnikova G."/>
            <person name="Zhao F."/>
            <person name="Li T."/>
            <person name="Liu Z."/>
            <person name="Overmann J."/>
            <person name="Bryant D.A."/>
            <person name="Richardson P."/>
        </authorList>
    </citation>
    <scope>NUCLEOTIDE SEQUENCE [LARGE SCALE GENOMIC DNA]</scope>
    <source>
        <strain evidence="2">DSM 245 / NBRC 103803 / 6330</strain>
    </source>
</reference>
<dbReference type="EMBL" id="CP001097">
    <property type="protein sequence ID" value="ACD91000.1"/>
    <property type="molecule type" value="Genomic_DNA"/>
</dbReference>
<dbReference type="AlphaFoldDB" id="B3EFN8"/>
<name>B3EFN8_CHLL2</name>
<gene>
    <name evidence="1" type="ordered locus">Clim_1968</name>
</gene>
<accession>B3EFN8</accession>
<sequence>MFEKRSDTMRHIGTKAVIFLAFTIAILQGCYSFSGGSVPSHMKTVAVPVFQDRSQAGIAPFRAELTRRLTEKIESQSPLRMTPSRATADGLLEGTITTFSDEPSQLSSKTERAITNRITITVNAAFQDRVNKTMLFERTFTGFADYSVGSFSGKQEAIMQSLETIATDILDNMLSDWK</sequence>
<dbReference type="Pfam" id="PF04390">
    <property type="entry name" value="LptE"/>
    <property type="match status" value="1"/>
</dbReference>
<organism evidence="1 2">
    <name type="scientific">Chlorobium limicola (strain DSM 245 / NBRC 103803 / 6330)</name>
    <dbReference type="NCBI Taxonomy" id="290315"/>
    <lineage>
        <taxon>Bacteria</taxon>
        <taxon>Pseudomonadati</taxon>
        <taxon>Chlorobiota</taxon>
        <taxon>Chlorobiia</taxon>
        <taxon>Chlorobiales</taxon>
        <taxon>Chlorobiaceae</taxon>
        <taxon>Chlorobium/Pelodictyon group</taxon>
        <taxon>Chlorobium</taxon>
    </lineage>
</organism>
<dbReference type="HOGENOM" id="CLU_114082_0_3_10"/>
<evidence type="ECO:0008006" key="3">
    <source>
        <dbReference type="Google" id="ProtNLM"/>
    </source>
</evidence>
<evidence type="ECO:0000313" key="2">
    <source>
        <dbReference type="Proteomes" id="UP000008841"/>
    </source>
</evidence>
<proteinExistence type="predicted"/>
<dbReference type="Proteomes" id="UP000008841">
    <property type="component" value="Chromosome"/>
</dbReference>
<evidence type="ECO:0000313" key="1">
    <source>
        <dbReference type="EMBL" id="ACD91000.1"/>
    </source>
</evidence>
<dbReference type="KEGG" id="cli:Clim_1968"/>
<dbReference type="PROSITE" id="PS51257">
    <property type="entry name" value="PROKAR_LIPOPROTEIN"/>
    <property type="match status" value="1"/>
</dbReference>
<dbReference type="eggNOG" id="ENOG50303AD">
    <property type="taxonomic scope" value="Bacteria"/>
</dbReference>
<dbReference type="STRING" id="290315.Clim_1968"/>
<protein>
    <recommendedName>
        <fullName evidence="3">Lipoprotein</fullName>
    </recommendedName>
</protein>